<evidence type="ECO:0000256" key="4">
    <source>
        <dbReference type="ARBA" id="ARBA00022692"/>
    </source>
</evidence>
<keyword evidence="4 7" id="KW-0812">Transmembrane</keyword>
<comment type="subcellular location">
    <subcellularLocation>
        <location evidence="1 7">Cell membrane</location>
        <topology evidence="1 7">Multi-pass membrane protein</topology>
    </subcellularLocation>
</comment>
<dbReference type="EMBL" id="CP063304">
    <property type="protein sequence ID" value="QOV18709.1"/>
    <property type="molecule type" value="Genomic_DNA"/>
</dbReference>
<feature type="domain" description="ABC transmembrane type-1" evidence="8">
    <location>
        <begin position="69"/>
        <end position="260"/>
    </location>
</feature>
<evidence type="ECO:0000313" key="9">
    <source>
        <dbReference type="EMBL" id="QOV18709.1"/>
    </source>
</evidence>
<dbReference type="Pfam" id="PF00528">
    <property type="entry name" value="BPD_transp_1"/>
    <property type="match status" value="1"/>
</dbReference>
<evidence type="ECO:0000256" key="5">
    <source>
        <dbReference type="ARBA" id="ARBA00022989"/>
    </source>
</evidence>
<evidence type="ECO:0000256" key="3">
    <source>
        <dbReference type="ARBA" id="ARBA00022475"/>
    </source>
</evidence>
<dbReference type="SUPFAM" id="SSF161098">
    <property type="entry name" value="MetI-like"/>
    <property type="match status" value="1"/>
</dbReference>
<accession>A0A7M2REN8</accession>
<feature type="transmembrane region" description="Helical" evidence="7">
    <location>
        <begin position="240"/>
        <end position="260"/>
    </location>
</feature>
<dbReference type="PROSITE" id="PS50928">
    <property type="entry name" value="ABC_TM1"/>
    <property type="match status" value="1"/>
</dbReference>
<keyword evidence="10" id="KW-1185">Reference proteome</keyword>
<reference evidence="9 10" key="1">
    <citation type="submission" date="2020-10" db="EMBL/GenBank/DDBJ databases">
        <title>Blautia liquoris sp.nov., isolated from the mud in a fermentation cellar used for the production of Chinese strong-flavoured liquor.</title>
        <authorList>
            <person name="Lu L."/>
        </authorList>
    </citation>
    <scope>NUCLEOTIDE SEQUENCE [LARGE SCALE GENOMIC DNA]</scope>
    <source>
        <strain evidence="9 10">LZLJ-3</strain>
    </source>
</reference>
<dbReference type="RefSeq" id="WP_193735071.1">
    <property type="nucleotide sequence ID" value="NZ_CP063304.1"/>
</dbReference>
<keyword evidence="6 7" id="KW-0472">Membrane</keyword>
<feature type="transmembrane region" description="Helical" evidence="7">
    <location>
        <begin position="73"/>
        <end position="94"/>
    </location>
</feature>
<dbReference type="GO" id="GO:0005886">
    <property type="term" value="C:plasma membrane"/>
    <property type="evidence" value="ECO:0007669"/>
    <property type="project" value="UniProtKB-SubCell"/>
</dbReference>
<dbReference type="Gene3D" id="1.10.3720.10">
    <property type="entry name" value="MetI-like"/>
    <property type="match status" value="1"/>
</dbReference>
<evidence type="ECO:0000256" key="1">
    <source>
        <dbReference type="ARBA" id="ARBA00004651"/>
    </source>
</evidence>
<feature type="transmembrane region" description="Helical" evidence="7">
    <location>
        <begin position="137"/>
        <end position="154"/>
    </location>
</feature>
<evidence type="ECO:0000256" key="6">
    <source>
        <dbReference type="ARBA" id="ARBA00023136"/>
    </source>
</evidence>
<keyword evidence="3" id="KW-1003">Cell membrane</keyword>
<dbReference type="InterPro" id="IPR000515">
    <property type="entry name" value="MetI-like"/>
</dbReference>
<evidence type="ECO:0000256" key="7">
    <source>
        <dbReference type="RuleBase" id="RU363032"/>
    </source>
</evidence>
<comment type="similarity">
    <text evidence="7">Belongs to the binding-protein-dependent transport system permease family.</text>
</comment>
<feature type="transmembrane region" description="Helical" evidence="7">
    <location>
        <begin position="12"/>
        <end position="31"/>
    </location>
</feature>
<dbReference type="InterPro" id="IPR035906">
    <property type="entry name" value="MetI-like_sf"/>
</dbReference>
<evidence type="ECO:0000256" key="2">
    <source>
        <dbReference type="ARBA" id="ARBA00022448"/>
    </source>
</evidence>
<evidence type="ECO:0000313" key="10">
    <source>
        <dbReference type="Proteomes" id="UP000593601"/>
    </source>
</evidence>
<dbReference type="Proteomes" id="UP000593601">
    <property type="component" value="Chromosome"/>
</dbReference>
<dbReference type="AlphaFoldDB" id="A0A7M2REN8"/>
<protein>
    <submittedName>
        <fullName evidence="9">Carbohydrate ABC transporter permease</fullName>
    </submittedName>
</protein>
<name>A0A7M2REN8_9FIRM</name>
<dbReference type="CDD" id="cd06261">
    <property type="entry name" value="TM_PBP2"/>
    <property type="match status" value="1"/>
</dbReference>
<feature type="transmembrane region" description="Helical" evidence="7">
    <location>
        <begin position="106"/>
        <end position="125"/>
    </location>
</feature>
<dbReference type="GO" id="GO:0055085">
    <property type="term" value="P:transmembrane transport"/>
    <property type="evidence" value="ECO:0007669"/>
    <property type="project" value="InterPro"/>
</dbReference>
<feature type="transmembrane region" description="Helical" evidence="7">
    <location>
        <begin position="184"/>
        <end position="202"/>
    </location>
</feature>
<dbReference type="PANTHER" id="PTHR43744">
    <property type="entry name" value="ABC TRANSPORTER PERMEASE PROTEIN MG189-RELATED-RELATED"/>
    <property type="match status" value="1"/>
</dbReference>
<dbReference type="KEGG" id="bliq:INP51_11940"/>
<proteinExistence type="inferred from homology"/>
<keyword evidence="2 7" id="KW-0813">Transport</keyword>
<keyword evidence="5 7" id="KW-1133">Transmembrane helix</keyword>
<evidence type="ECO:0000259" key="8">
    <source>
        <dbReference type="PROSITE" id="PS50928"/>
    </source>
</evidence>
<organism evidence="9 10">
    <name type="scientific">Blautia liquoris</name>
    <dbReference type="NCBI Taxonomy" id="2779518"/>
    <lineage>
        <taxon>Bacteria</taxon>
        <taxon>Bacillati</taxon>
        <taxon>Bacillota</taxon>
        <taxon>Clostridia</taxon>
        <taxon>Lachnospirales</taxon>
        <taxon>Lachnospiraceae</taxon>
        <taxon>Blautia</taxon>
    </lineage>
</organism>
<gene>
    <name evidence="9" type="ORF">INP51_11940</name>
</gene>
<sequence>MRIKPVKKTVMYIFLIALAIISFFPFYVMIINATRSTGDILSGFSLIPGKSIADNFGEMQSRVDVLKAFRNSLVVALSSTALTCYFSAMTAYGLTAYDFKLKNTAFTAILVIMMIPPQLSVIGFFKFMKGMNLLNSFIPLILPSIASATTVFFIKQYAETALSRSIIESARIDGAGEFKIFNKMALPILAPAIFTMGINSFVTSWNNYLVPLILLSDTKKFTLPLVIRIFNADTQDPSVGAMYLCIAISIVPVMIVFFLFSRYIIDGIGAGGEKE</sequence>
<dbReference type="PANTHER" id="PTHR43744:SF2">
    <property type="entry name" value="ARABINOOLIGOSACCHARIDES TRANSPORT SYSTEM PERMEASE PROTEIN ARAQ"/>
    <property type="match status" value="1"/>
</dbReference>